<gene>
    <name evidence="3" type="ORF">WISP_104066</name>
</gene>
<evidence type="ECO:0000256" key="1">
    <source>
        <dbReference type="SAM" id="MobiDB-lite"/>
    </source>
</evidence>
<reference evidence="3" key="1">
    <citation type="submission" date="2019-10" db="EMBL/GenBank/DDBJ databases">
        <authorList>
            <person name="Soares A.E.R."/>
            <person name="Aleixo A."/>
            <person name="Schneider P."/>
            <person name="Miyaki C.Y."/>
            <person name="Schneider M.P."/>
            <person name="Mello C."/>
            <person name="Vasconcelos A.T.R."/>
        </authorList>
    </citation>
    <scope>NUCLEOTIDE SEQUENCE</scope>
    <source>
        <tissue evidence="3">Muscle</tissue>
    </source>
</reference>
<feature type="signal peptide" evidence="2">
    <location>
        <begin position="1"/>
        <end position="21"/>
    </location>
</feature>
<organism evidence="3 4">
    <name type="scientific">Willisornis vidua</name>
    <name type="common">Xingu scale-backed antbird</name>
    <dbReference type="NCBI Taxonomy" id="1566151"/>
    <lineage>
        <taxon>Eukaryota</taxon>
        <taxon>Metazoa</taxon>
        <taxon>Chordata</taxon>
        <taxon>Craniata</taxon>
        <taxon>Vertebrata</taxon>
        <taxon>Euteleostomi</taxon>
        <taxon>Archelosauria</taxon>
        <taxon>Archosauria</taxon>
        <taxon>Dinosauria</taxon>
        <taxon>Saurischia</taxon>
        <taxon>Theropoda</taxon>
        <taxon>Coelurosauria</taxon>
        <taxon>Aves</taxon>
        <taxon>Neognathae</taxon>
        <taxon>Neoaves</taxon>
        <taxon>Telluraves</taxon>
        <taxon>Australaves</taxon>
        <taxon>Passeriformes</taxon>
        <taxon>Thamnophilidae</taxon>
        <taxon>Willisornis</taxon>
    </lineage>
</organism>
<evidence type="ECO:0000256" key="2">
    <source>
        <dbReference type="SAM" id="SignalP"/>
    </source>
</evidence>
<comment type="caution">
    <text evidence="3">The sequence shown here is derived from an EMBL/GenBank/DDBJ whole genome shotgun (WGS) entry which is preliminary data.</text>
</comment>
<proteinExistence type="predicted"/>
<dbReference type="Proteomes" id="UP001145742">
    <property type="component" value="Unassembled WGS sequence"/>
</dbReference>
<keyword evidence="2" id="KW-0732">Signal</keyword>
<evidence type="ECO:0000313" key="3">
    <source>
        <dbReference type="EMBL" id="KAJ7411153.1"/>
    </source>
</evidence>
<evidence type="ECO:0000313" key="4">
    <source>
        <dbReference type="Proteomes" id="UP001145742"/>
    </source>
</evidence>
<name>A0ABQ9D2W0_9PASS</name>
<feature type="chain" id="PRO_5045632217" evidence="2">
    <location>
        <begin position="22"/>
        <end position="243"/>
    </location>
</feature>
<protein>
    <submittedName>
        <fullName evidence="3">Uncharacterized protein</fullName>
    </submittedName>
</protein>
<dbReference type="EMBL" id="WHWB01034352">
    <property type="protein sequence ID" value="KAJ7411153.1"/>
    <property type="molecule type" value="Genomic_DNA"/>
</dbReference>
<accession>A0ABQ9D2W0</accession>
<sequence>MKLSWVGVLICWRAGGRLCRGIWTGWIHGLRPAQWEVNKTKCWVLRLGHHNALQLQAGAEGLERCPEERTWQCRLTVAEHESRCGVVAKRHVVCTSTGVAIGPEIIQDFKISPIFYHSQKPQLLEQSQSKEQCTPSNSQSMYLRKRSPVLYDYQESNMSSIIMSAWKPDTHEVPPAKQFSKVSLSQEPGPALTVKDSSRQRCFSKLRNIQSEERVQKQGNISTQAPGMAPDDSSGGVTISMEP</sequence>
<keyword evidence="4" id="KW-1185">Reference proteome</keyword>
<feature type="region of interest" description="Disordered" evidence="1">
    <location>
        <begin position="207"/>
        <end position="243"/>
    </location>
</feature>